<organism evidence="2 3">
    <name type="scientific">Undibacterium danionis</name>
    <dbReference type="NCBI Taxonomy" id="1812100"/>
    <lineage>
        <taxon>Bacteria</taxon>
        <taxon>Pseudomonadati</taxon>
        <taxon>Pseudomonadota</taxon>
        <taxon>Betaproteobacteria</taxon>
        <taxon>Burkholderiales</taxon>
        <taxon>Oxalobacteraceae</taxon>
        <taxon>Undibacterium</taxon>
    </lineage>
</organism>
<comment type="caution">
    <text evidence="2">The sequence shown here is derived from an EMBL/GenBank/DDBJ whole genome shotgun (WGS) entry which is preliminary data.</text>
</comment>
<name>A0ABV6IHL3_9BURK</name>
<reference evidence="2 3" key="1">
    <citation type="submission" date="2024-09" db="EMBL/GenBank/DDBJ databases">
        <authorList>
            <person name="Sun Q."/>
            <person name="Mori K."/>
        </authorList>
    </citation>
    <scope>NUCLEOTIDE SEQUENCE [LARGE SCALE GENOMIC DNA]</scope>
    <source>
        <strain evidence="2 3">CCM 8677</strain>
    </source>
</reference>
<keyword evidence="3" id="KW-1185">Reference proteome</keyword>
<proteinExistence type="predicted"/>
<evidence type="ECO:0000259" key="1">
    <source>
        <dbReference type="Pfam" id="PF14065"/>
    </source>
</evidence>
<dbReference type="Proteomes" id="UP001589844">
    <property type="component" value="Unassembled WGS sequence"/>
</dbReference>
<accession>A0ABV6IHL3</accession>
<dbReference type="Pfam" id="PF14065">
    <property type="entry name" value="Pvc16_N"/>
    <property type="match status" value="1"/>
</dbReference>
<protein>
    <submittedName>
        <fullName evidence="2">DUF4255 domain-containing protein</fullName>
    </submittedName>
</protein>
<dbReference type="RefSeq" id="WP_390213951.1">
    <property type="nucleotide sequence ID" value="NZ_JBHLXJ010000017.1"/>
</dbReference>
<feature type="domain" description="Pvc16 N-terminal" evidence="1">
    <location>
        <begin position="7"/>
        <end position="183"/>
    </location>
</feature>
<sequence length="191" mass="21422">MINAAITHLAQQLNQQFKNNFQVLEDVVVVSNLMELDGTVAPNANNKLVLTLVNIEKDNMPYRLNTPMRGSGERQLVHSNPLYLNLYLMLSANFGAGNYGEALKTISQAISFFQQQAVFDRHNSPGLDTRIEKLILDMENLNIPDLNNLWSLMGGKYLPSVLYRVRMITVDAGAIVQQVPIITDPSQNLEH</sequence>
<dbReference type="EMBL" id="JBHLXJ010000017">
    <property type="protein sequence ID" value="MFC0351331.1"/>
    <property type="molecule type" value="Genomic_DNA"/>
</dbReference>
<gene>
    <name evidence="2" type="ORF">ACFFJH_16040</name>
</gene>
<evidence type="ECO:0000313" key="3">
    <source>
        <dbReference type="Proteomes" id="UP001589844"/>
    </source>
</evidence>
<evidence type="ECO:0000313" key="2">
    <source>
        <dbReference type="EMBL" id="MFC0351331.1"/>
    </source>
</evidence>
<dbReference type="InterPro" id="IPR025351">
    <property type="entry name" value="Pvc16_N"/>
</dbReference>